<keyword evidence="3" id="KW-1185">Reference proteome</keyword>
<gene>
    <name evidence="2" type="ORF">DFR76_1244</name>
</gene>
<evidence type="ECO:0000259" key="1">
    <source>
        <dbReference type="PROSITE" id="PS50943"/>
    </source>
</evidence>
<proteinExistence type="predicted"/>
<dbReference type="SUPFAM" id="SSF48452">
    <property type="entry name" value="TPR-like"/>
    <property type="match status" value="1"/>
</dbReference>
<dbReference type="RefSeq" id="WP_068009803.1">
    <property type="nucleotide sequence ID" value="NZ_QQBC01000024.1"/>
</dbReference>
<dbReference type="AlphaFoldDB" id="A0A370HK21"/>
<dbReference type="InterPro" id="IPR001387">
    <property type="entry name" value="Cro/C1-type_HTH"/>
</dbReference>
<organism evidence="2 3">
    <name type="scientific">Nocardia pseudobrasiliensis</name>
    <dbReference type="NCBI Taxonomy" id="45979"/>
    <lineage>
        <taxon>Bacteria</taxon>
        <taxon>Bacillati</taxon>
        <taxon>Actinomycetota</taxon>
        <taxon>Actinomycetes</taxon>
        <taxon>Mycobacteriales</taxon>
        <taxon>Nocardiaceae</taxon>
        <taxon>Nocardia</taxon>
    </lineage>
</organism>
<reference evidence="2 3" key="1">
    <citation type="submission" date="2018-07" db="EMBL/GenBank/DDBJ databases">
        <title>Genomic Encyclopedia of Type Strains, Phase IV (KMG-IV): sequencing the most valuable type-strain genomes for metagenomic binning, comparative biology and taxonomic classification.</title>
        <authorList>
            <person name="Goeker M."/>
        </authorList>
    </citation>
    <scope>NUCLEOTIDE SEQUENCE [LARGE SCALE GENOMIC DNA]</scope>
    <source>
        <strain evidence="2 3">DSM 44290</strain>
    </source>
</reference>
<evidence type="ECO:0000313" key="2">
    <source>
        <dbReference type="EMBL" id="RDI58953.1"/>
    </source>
</evidence>
<evidence type="ECO:0000313" key="3">
    <source>
        <dbReference type="Proteomes" id="UP000254869"/>
    </source>
</evidence>
<protein>
    <recommendedName>
        <fullName evidence="1">HTH cro/C1-type domain-containing protein</fullName>
    </recommendedName>
</protein>
<feature type="domain" description="HTH cro/C1-type" evidence="1">
    <location>
        <begin position="4"/>
        <end position="36"/>
    </location>
</feature>
<sequence>MPSAQLSRIENGRNKVRDLDKLMRYTRALGVPAEMLWFDIDDPAPIPTPTPGALRLRDGLTLATPTVEPLLIDSLRTTLQEYIRTDNVAGPQSLLVVVGQQVRFVEQLESTSHGRTRTELRLLRARFAEFLGWLHQDAGNLAAALTWTNGAAELAHDTGDDRLLSYIRMRQSSIAADAGDSRNTIALARAALHTRTDLSARQRAMALRQIAHGHARLGRLTETVRALDQAAHQAASLDDDDLAGYCTPNTSPWKPPPA</sequence>
<dbReference type="EMBL" id="QQBC01000024">
    <property type="protein sequence ID" value="RDI58953.1"/>
    <property type="molecule type" value="Genomic_DNA"/>
</dbReference>
<dbReference type="Proteomes" id="UP000254869">
    <property type="component" value="Unassembled WGS sequence"/>
</dbReference>
<dbReference type="CDD" id="cd00093">
    <property type="entry name" value="HTH_XRE"/>
    <property type="match status" value="1"/>
</dbReference>
<dbReference type="PROSITE" id="PS50943">
    <property type="entry name" value="HTH_CROC1"/>
    <property type="match status" value="1"/>
</dbReference>
<dbReference type="InterPro" id="IPR011990">
    <property type="entry name" value="TPR-like_helical_dom_sf"/>
</dbReference>
<accession>A0A370HK21</accession>
<comment type="caution">
    <text evidence="2">The sequence shown here is derived from an EMBL/GenBank/DDBJ whole genome shotgun (WGS) entry which is preliminary data.</text>
</comment>
<dbReference type="STRING" id="1210086.GCA_001613105_07946"/>
<name>A0A370HK21_9NOCA</name>